<name>A0A382PIV1_9ZZZZ</name>
<organism evidence="1">
    <name type="scientific">marine metagenome</name>
    <dbReference type="NCBI Taxonomy" id="408172"/>
    <lineage>
        <taxon>unclassified sequences</taxon>
        <taxon>metagenomes</taxon>
        <taxon>ecological metagenomes</taxon>
    </lineage>
</organism>
<gene>
    <name evidence="1" type="ORF">METZ01_LOCUS326020</name>
</gene>
<sequence>VDERNNENYRGRIMKYKGYNNKSRIRQRQEEAIERQKVYDGRTPEQQLKLIKTRPGESKKEKHKLVELIEKAYKKSKKEKNK</sequence>
<accession>A0A382PIV1</accession>
<dbReference type="EMBL" id="UINC01107637">
    <property type="protein sequence ID" value="SVC73166.1"/>
    <property type="molecule type" value="Genomic_DNA"/>
</dbReference>
<evidence type="ECO:0000313" key="1">
    <source>
        <dbReference type="EMBL" id="SVC73166.1"/>
    </source>
</evidence>
<protein>
    <submittedName>
        <fullName evidence="1">Uncharacterized protein</fullName>
    </submittedName>
</protein>
<dbReference type="AlphaFoldDB" id="A0A382PIV1"/>
<feature type="non-terminal residue" evidence="1">
    <location>
        <position position="1"/>
    </location>
</feature>
<proteinExistence type="predicted"/>
<reference evidence="1" key="1">
    <citation type="submission" date="2018-05" db="EMBL/GenBank/DDBJ databases">
        <authorList>
            <person name="Lanie J.A."/>
            <person name="Ng W.-L."/>
            <person name="Kazmierczak K.M."/>
            <person name="Andrzejewski T.M."/>
            <person name="Davidsen T.M."/>
            <person name="Wayne K.J."/>
            <person name="Tettelin H."/>
            <person name="Glass J.I."/>
            <person name="Rusch D."/>
            <person name="Podicherti R."/>
            <person name="Tsui H.-C.T."/>
            <person name="Winkler M.E."/>
        </authorList>
    </citation>
    <scope>NUCLEOTIDE SEQUENCE</scope>
</reference>